<dbReference type="OrthoDB" id="5213630at2759"/>
<protein>
    <submittedName>
        <fullName evidence="1">Uncharacterized protein</fullName>
    </submittedName>
</protein>
<dbReference type="AlphaFoldDB" id="A0A9P9AGZ5"/>
<evidence type="ECO:0000313" key="2">
    <source>
        <dbReference type="Proteomes" id="UP000777438"/>
    </source>
</evidence>
<proteinExistence type="predicted"/>
<organism evidence="1 2">
    <name type="scientific">Thelonectria olida</name>
    <dbReference type="NCBI Taxonomy" id="1576542"/>
    <lineage>
        <taxon>Eukaryota</taxon>
        <taxon>Fungi</taxon>
        <taxon>Dikarya</taxon>
        <taxon>Ascomycota</taxon>
        <taxon>Pezizomycotina</taxon>
        <taxon>Sordariomycetes</taxon>
        <taxon>Hypocreomycetidae</taxon>
        <taxon>Hypocreales</taxon>
        <taxon>Nectriaceae</taxon>
        <taxon>Thelonectria</taxon>
    </lineage>
</organism>
<reference evidence="1 2" key="1">
    <citation type="journal article" date="2021" name="Nat. Commun.">
        <title>Genetic determinants of endophytism in the Arabidopsis root mycobiome.</title>
        <authorList>
            <person name="Mesny F."/>
            <person name="Miyauchi S."/>
            <person name="Thiergart T."/>
            <person name="Pickel B."/>
            <person name="Atanasova L."/>
            <person name="Karlsson M."/>
            <person name="Huettel B."/>
            <person name="Barry K.W."/>
            <person name="Haridas S."/>
            <person name="Chen C."/>
            <person name="Bauer D."/>
            <person name="Andreopoulos W."/>
            <person name="Pangilinan J."/>
            <person name="LaButti K."/>
            <person name="Riley R."/>
            <person name="Lipzen A."/>
            <person name="Clum A."/>
            <person name="Drula E."/>
            <person name="Henrissat B."/>
            <person name="Kohler A."/>
            <person name="Grigoriev I.V."/>
            <person name="Martin F.M."/>
            <person name="Hacquard S."/>
        </authorList>
    </citation>
    <scope>NUCLEOTIDE SEQUENCE [LARGE SCALE GENOMIC DNA]</scope>
    <source>
        <strain evidence="1 2">MPI-CAGE-CH-0241</strain>
    </source>
</reference>
<keyword evidence="2" id="KW-1185">Reference proteome</keyword>
<dbReference type="EMBL" id="JAGPYM010000130">
    <property type="protein sequence ID" value="KAH6866200.1"/>
    <property type="molecule type" value="Genomic_DNA"/>
</dbReference>
<gene>
    <name evidence="1" type="ORF">B0T10DRAFT_569643</name>
</gene>
<dbReference type="Proteomes" id="UP000777438">
    <property type="component" value="Unassembled WGS sequence"/>
</dbReference>
<accession>A0A9P9AGZ5</accession>
<comment type="caution">
    <text evidence="1">The sequence shown here is derived from an EMBL/GenBank/DDBJ whole genome shotgun (WGS) entry which is preliminary data.</text>
</comment>
<sequence length="156" mass="18216">MRKRTGLKERGQSIIWPASFLMNQGNTSKRATDRHEAPIFSLVFERREKPSPEFAIQLFDDNPVPNGLNTVEPHFLDYLEETTLEKKGYQRYLMSPKECQQIIQAFIWKAVIGEVFDNFAWVGAKASDDLFHLRRMWQPKKTSRRFFSKTATGSRS</sequence>
<name>A0A9P9AGZ5_9HYPO</name>
<evidence type="ECO:0000313" key="1">
    <source>
        <dbReference type="EMBL" id="KAH6866200.1"/>
    </source>
</evidence>